<proteinExistence type="predicted"/>
<dbReference type="EMBL" id="CAJVPM010006672">
    <property type="protein sequence ID" value="CAG8537685.1"/>
    <property type="molecule type" value="Genomic_DNA"/>
</dbReference>
<gene>
    <name evidence="1" type="ORF">SCALOS_LOCUS4713</name>
</gene>
<comment type="caution">
    <text evidence="1">The sequence shown here is derived from an EMBL/GenBank/DDBJ whole genome shotgun (WGS) entry which is preliminary data.</text>
</comment>
<evidence type="ECO:0000313" key="1">
    <source>
        <dbReference type="EMBL" id="CAG8537685.1"/>
    </source>
</evidence>
<keyword evidence="2" id="KW-1185">Reference proteome</keyword>
<name>A0ACA9LPA1_9GLOM</name>
<dbReference type="Proteomes" id="UP000789860">
    <property type="component" value="Unassembled WGS sequence"/>
</dbReference>
<reference evidence="1" key="1">
    <citation type="submission" date="2021-06" db="EMBL/GenBank/DDBJ databases">
        <authorList>
            <person name="Kallberg Y."/>
            <person name="Tangrot J."/>
            <person name="Rosling A."/>
        </authorList>
    </citation>
    <scope>NUCLEOTIDE SEQUENCE</scope>
    <source>
        <strain evidence="1">AU212A</strain>
    </source>
</reference>
<feature type="non-terminal residue" evidence="1">
    <location>
        <position position="1"/>
    </location>
</feature>
<sequence length="174" mass="20032">ELGHYFQIVDENSVALTNLLRLLNAIELCGTRLLCDRGIAYVFQTGVTPVAMFEFTSGDLEAIFYGHLHADIKPEFWVNSQNSHLGNKAIDLVKTSTRGRIAIEFDNIRMECINLNRTQKNEIVNLEISDPYRPNQKTVHEALEWKVKKKSNKYLEPLKKRHVYCFEGRFASSN</sequence>
<evidence type="ECO:0000313" key="2">
    <source>
        <dbReference type="Proteomes" id="UP000789860"/>
    </source>
</evidence>
<accession>A0ACA9LPA1</accession>
<protein>
    <submittedName>
        <fullName evidence="1">8277_t:CDS:1</fullName>
    </submittedName>
</protein>
<organism evidence="1 2">
    <name type="scientific">Scutellospora calospora</name>
    <dbReference type="NCBI Taxonomy" id="85575"/>
    <lineage>
        <taxon>Eukaryota</taxon>
        <taxon>Fungi</taxon>
        <taxon>Fungi incertae sedis</taxon>
        <taxon>Mucoromycota</taxon>
        <taxon>Glomeromycotina</taxon>
        <taxon>Glomeromycetes</taxon>
        <taxon>Diversisporales</taxon>
        <taxon>Gigasporaceae</taxon>
        <taxon>Scutellospora</taxon>
    </lineage>
</organism>